<dbReference type="InterPro" id="IPR003399">
    <property type="entry name" value="Mce/MlaD"/>
</dbReference>
<sequence>MSAITSMKKSTFARLAVVLAVLIAAIAVLVRGTASFSELPAIDDLTAGPTYRVDVQFSNALNLPDKATILLDGVKVGVVDSVSVGSVTDSYVTAHLAIRNEYRIPVGTKVQLRQPTLLGDIFLALDTGGIAPGAPPLEPGAVIPLRDTQPPTQVEDLLVNVAAVTGNGVISKMLNTVAAANNIGGTPAETAASMKELRRQLTDLGSYPQDLGALLTTLESGTAALRASGPALSALLDPAGVKTTVAVVGSLVNAVGILGAIGPIGREANFLSGFLASADHALKAFVPAILDSPQLISLRTPTNATRLIDLILQKVVPWASTGMSVNLAELTVSDTAAGTTTRDRVSNLVSTMMRLGMAG</sequence>
<protein>
    <submittedName>
        <fullName evidence="2">Mce family protein</fullName>
    </submittedName>
</protein>
<evidence type="ECO:0000313" key="3">
    <source>
        <dbReference type="Proteomes" id="UP000035034"/>
    </source>
</evidence>
<keyword evidence="3" id="KW-1185">Reference proteome</keyword>
<feature type="domain" description="Mce/MlaD" evidence="1">
    <location>
        <begin position="49"/>
        <end position="128"/>
    </location>
</feature>
<evidence type="ECO:0000313" key="2">
    <source>
        <dbReference type="EMBL" id="GAB19804.1"/>
    </source>
</evidence>
<accession>H0R403</accession>
<dbReference type="AlphaFoldDB" id="H0R403"/>
<dbReference type="RefSeq" id="WP_007319139.1">
    <property type="nucleotide sequence ID" value="NZ_BAEH01000095.1"/>
</dbReference>
<dbReference type="STRING" id="1077974.GOEFS_095_00390"/>
<proteinExistence type="predicted"/>
<dbReference type="EMBL" id="BAEH01000095">
    <property type="protein sequence ID" value="GAB19804.1"/>
    <property type="molecule type" value="Genomic_DNA"/>
</dbReference>
<comment type="caution">
    <text evidence="2">The sequence shown here is derived from an EMBL/GenBank/DDBJ whole genome shotgun (WGS) entry which is preliminary data.</text>
</comment>
<dbReference type="PANTHER" id="PTHR33371">
    <property type="entry name" value="INTERMEMBRANE PHOSPHOLIPID TRANSPORT SYSTEM BINDING PROTEIN MLAD-RELATED"/>
    <property type="match status" value="1"/>
</dbReference>
<dbReference type="InterPro" id="IPR052336">
    <property type="entry name" value="MlaD_Phospholipid_Transporter"/>
</dbReference>
<dbReference type="OrthoDB" id="4368973at2"/>
<evidence type="ECO:0000259" key="1">
    <source>
        <dbReference type="Pfam" id="PF02470"/>
    </source>
</evidence>
<organism evidence="2 3">
    <name type="scientific">Gordonia effusa NBRC 100432</name>
    <dbReference type="NCBI Taxonomy" id="1077974"/>
    <lineage>
        <taxon>Bacteria</taxon>
        <taxon>Bacillati</taxon>
        <taxon>Actinomycetota</taxon>
        <taxon>Actinomycetes</taxon>
        <taxon>Mycobacteriales</taxon>
        <taxon>Gordoniaceae</taxon>
        <taxon>Gordonia</taxon>
    </lineage>
</organism>
<dbReference type="Pfam" id="PF02470">
    <property type="entry name" value="MlaD"/>
    <property type="match status" value="1"/>
</dbReference>
<dbReference type="Proteomes" id="UP000035034">
    <property type="component" value="Unassembled WGS sequence"/>
</dbReference>
<dbReference type="PANTHER" id="PTHR33371:SF4">
    <property type="entry name" value="INTERMEMBRANE PHOSPHOLIPID TRANSPORT SYSTEM BINDING PROTEIN MLAD"/>
    <property type="match status" value="1"/>
</dbReference>
<gene>
    <name evidence="2" type="primary">mceF</name>
    <name evidence="2" type="ORF">GOEFS_095_00390</name>
</gene>
<name>H0R403_9ACTN</name>
<reference evidence="2 3" key="1">
    <citation type="submission" date="2011-12" db="EMBL/GenBank/DDBJ databases">
        <title>Whole genome shotgun sequence of Gordonia effusa NBRC 100432.</title>
        <authorList>
            <person name="Yoshida I."/>
            <person name="Takarada H."/>
            <person name="Hosoyama A."/>
            <person name="Tsuchikane K."/>
            <person name="Katsumata H."/>
            <person name="Yamazaki S."/>
            <person name="Fujita N."/>
        </authorList>
    </citation>
    <scope>NUCLEOTIDE SEQUENCE [LARGE SCALE GENOMIC DNA]</scope>
    <source>
        <strain evidence="2 3">NBRC 100432</strain>
    </source>
</reference>
<dbReference type="eggNOG" id="COG1463">
    <property type="taxonomic scope" value="Bacteria"/>
</dbReference>